<evidence type="ECO:0000256" key="3">
    <source>
        <dbReference type="ARBA" id="ARBA00022833"/>
    </source>
</evidence>
<proteinExistence type="predicted"/>
<dbReference type="SUPFAM" id="SSF118310">
    <property type="entry name" value="AN1-like Zinc finger"/>
    <property type="match status" value="1"/>
</dbReference>
<dbReference type="GeneID" id="11497166"/>
<keyword evidence="7" id="KW-1185">Reference proteome</keyword>
<protein>
    <recommendedName>
        <fullName evidence="5">AN1-type domain-containing protein</fullName>
    </recommendedName>
</protein>
<dbReference type="SMART" id="SM00154">
    <property type="entry name" value="ZnF_AN1"/>
    <property type="match status" value="1"/>
</dbReference>
<dbReference type="HOGENOM" id="CLU_1652534_0_0_1"/>
<dbReference type="Gene3D" id="4.10.1110.10">
    <property type="entry name" value="AN1-like Zinc finger"/>
    <property type="match status" value="1"/>
</dbReference>
<evidence type="ECO:0000256" key="1">
    <source>
        <dbReference type="ARBA" id="ARBA00022723"/>
    </source>
</evidence>
<dbReference type="Proteomes" id="UP000000689">
    <property type="component" value="Chromosome 6"/>
</dbReference>
<dbReference type="KEGG" id="ndi:NDAI_0F00600"/>
<feature type="compositionally biased region" description="Basic and acidic residues" evidence="4">
    <location>
        <begin position="33"/>
        <end position="42"/>
    </location>
</feature>
<evidence type="ECO:0000313" key="7">
    <source>
        <dbReference type="Proteomes" id="UP000000689"/>
    </source>
</evidence>
<feature type="compositionally biased region" description="Basic residues" evidence="4">
    <location>
        <begin position="74"/>
        <end position="85"/>
    </location>
</feature>
<dbReference type="GO" id="GO:0008270">
    <property type="term" value="F:zinc ion binding"/>
    <property type="evidence" value="ECO:0007669"/>
    <property type="project" value="UniProtKB-KW"/>
</dbReference>
<dbReference type="AlphaFoldDB" id="G0WC68"/>
<keyword evidence="3" id="KW-0862">Zinc</keyword>
<evidence type="ECO:0000313" key="6">
    <source>
        <dbReference type="EMBL" id="CCD25379.1"/>
    </source>
</evidence>
<name>G0WC68_NAUDC</name>
<evidence type="ECO:0000256" key="4">
    <source>
        <dbReference type="SAM" id="MobiDB-lite"/>
    </source>
</evidence>
<dbReference type="OMA" id="SCKEEMH"/>
<sequence>MESNSQTLPLPKAATPANSPKLEGNNNTTTESIENKSNHETDSETSTLPSSLTNTQEQPLLTKEKSHRVEKNRSKSNKTKKGKKGKSICYYGDCISPIAKFIGECKFCDRQFCSRHRLLETHSCEGLVSCKEEMHKKNADKLSAERTKNQKIEI</sequence>
<dbReference type="eggNOG" id="ENOG502S4H4">
    <property type="taxonomic scope" value="Eukaryota"/>
</dbReference>
<dbReference type="RefSeq" id="XP_003670622.1">
    <property type="nucleotide sequence ID" value="XM_003670574.1"/>
</dbReference>
<dbReference type="InterPro" id="IPR000058">
    <property type="entry name" value="Znf_AN1"/>
</dbReference>
<organism evidence="6 7">
    <name type="scientific">Naumovozyma dairenensis (strain ATCC 10597 / BCRC 20456 / CBS 421 / NBRC 0211 / NRRL Y-12639)</name>
    <name type="common">Saccharomyces dairenensis</name>
    <dbReference type="NCBI Taxonomy" id="1071378"/>
    <lineage>
        <taxon>Eukaryota</taxon>
        <taxon>Fungi</taxon>
        <taxon>Dikarya</taxon>
        <taxon>Ascomycota</taxon>
        <taxon>Saccharomycotina</taxon>
        <taxon>Saccharomycetes</taxon>
        <taxon>Saccharomycetales</taxon>
        <taxon>Saccharomycetaceae</taxon>
        <taxon>Naumovozyma</taxon>
    </lineage>
</organism>
<feature type="compositionally biased region" description="Basic and acidic residues" evidence="4">
    <location>
        <begin position="62"/>
        <end position="73"/>
    </location>
</feature>
<feature type="compositionally biased region" description="Polar residues" evidence="4">
    <location>
        <begin position="44"/>
        <end position="59"/>
    </location>
</feature>
<accession>G0WC68</accession>
<feature type="domain" description="AN1-type" evidence="5">
    <location>
        <begin position="89"/>
        <end position="129"/>
    </location>
</feature>
<dbReference type="Pfam" id="PF01428">
    <property type="entry name" value="zf-AN1"/>
    <property type="match status" value="1"/>
</dbReference>
<dbReference type="OrthoDB" id="428577at2759"/>
<keyword evidence="2" id="KW-0863">Zinc-finger</keyword>
<dbReference type="InterPro" id="IPR035896">
    <property type="entry name" value="AN1-like_Znf"/>
</dbReference>
<dbReference type="STRING" id="1071378.G0WC68"/>
<reference evidence="6 7" key="1">
    <citation type="journal article" date="2011" name="Proc. Natl. Acad. Sci. U.S.A.">
        <title>Evolutionary erosion of yeast sex chromosomes by mating-type switching accidents.</title>
        <authorList>
            <person name="Gordon J.L."/>
            <person name="Armisen D."/>
            <person name="Proux-Wera E."/>
            <person name="Oheigeartaigh S.S."/>
            <person name="Byrne K.P."/>
            <person name="Wolfe K.H."/>
        </authorList>
    </citation>
    <scope>NUCLEOTIDE SEQUENCE [LARGE SCALE GENOMIC DNA]</scope>
    <source>
        <strain evidence="7">ATCC 10597 / BCRC 20456 / CBS 421 / NBRC 0211 / NRRL Y-12639</strain>
    </source>
</reference>
<keyword evidence="1" id="KW-0479">Metal-binding</keyword>
<feature type="region of interest" description="Disordered" evidence="4">
    <location>
        <begin position="1"/>
        <end position="85"/>
    </location>
</feature>
<gene>
    <name evidence="6" type="primary">NDAI0F00600</name>
    <name evidence="6" type="ordered locus">NDAI_0F00600</name>
</gene>
<dbReference type="EMBL" id="HE580272">
    <property type="protein sequence ID" value="CCD25379.1"/>
    <property type="molecule type" value="Genomic_DNA"/>
</dbReference>
<evidence type="ECO:0000259" key="5">
    <source>
        <dbReference type="SMART" id="SM00154"/>
    </source>
</evidence>
<evidence type="ECO:0000256" key="2">
    <source>
        <dbReference type="ARBA" id="ARBA00022771"/>
    </source>
</evidence>